<evidence type="ECO:0000313" key="1">
    <source>
        <dbReference type="EMBL" id="KAI5682791.1"/>
    </source>
</evidence>
<organism evidence="1 2">
    <name type="scientific">Catharanthus roseus</name>
    <name type="common">Madagascar periwinkle</name>
    <name type="synonym">Vinca rosea</name>
    <dbReference type="NCBI Taxonomy" id="4058"/>
    <lineage>
        <taxon>Eukaryota</taxon>
        <taxon>Viridiplantae</taxon>
        <taxon>Streptophyta</taxon>
        <taxon>Embryophyta</taxon>
        <taxon>Tracheophyta</taxon>
        <taxon>Spermatophyta</taxon>
        <taxon>Magnoliopsida</taxon>
        <taxon>eudicotyledons</taxon>
        <taxon>Gunneridae</taxon>
        <taxon>Pentapetalae</taxon>
        <taxon>asterids</taxon>
        <taxon>lamiids</taxon>
        <taxon>Gentianales</taxon>
        <taxon>Apocynaceae</taxon>
        <taxon>Rauvolfioideae</taxon>
        <taxon>Vinceae</taxon>
        <taxon>Catharanthinae</taxon>
        <taxon>Catharanthus</taxon>
    </lineage>
</organism>
<accession>A0ACC0CCW4</accession>
<protein>
    <submittedName>
        <fullName evidence="1">Uncharacterized protein</fullName>
    </submittedName>
</protein>
<keyword evidence="2" id="KW-1185">Reference proteome</keyword>
<sequence>MGKKRRWFSFVKRLFISETKSKVEKKTKSWGWIFGGLKLKKYPEIAAPQKTLSEATEEQRKHVLAVAIATAAAAEAAVAAANAAAEVVKLTSFKPHDKRRQKNFAAIKIQTAYRRHLARKALNAMKGVVKLQAVIRGEIVRRKVIPKLRCMQSLVVSAPKICQIKVPMVDLNNNGSKRRQCPEKESQEFNLHERNKSWDFGLVSKEEMEVLWFRKQEAVSKRERMRRYSYSQREGRNDQMLPELKKENGRQSCRFDQWNEVVVLEEGEKDRLKSSAYLSILASDMKKRMRQIKLNNAVKQDSTEVLNSPFSLPRRSFCQVKQKAIGDDNSMPNSPSFPAYMASTESAKAKARSISTPKQRLIFSESYSGQHSPCKSRLSPWSSFNGEMTNSSRKSGISQTIYANAGGHYWD</sequence>
<name>A0ACC0CCW4_CATRO</name>
<reference evidence="2" key="1">
    <citation type="journal article" date="2023" name="Nat. Plants">
        <title>Single-cell RNA sequencing provides a high-resolution roadmap for understanding the multicellular compartmentation of specialized metabolism.</title>
        <authorList>
            <person name="Sun S."/>
            <person name="Shen X."/>
            <person name="Li Y."/>
            <person name="Li Y."/>
            <person name="Wang S."/>
            <person name="Li R."/>
            <person name="Zhang H."/>
            <person name="Shen G."/>
            <person name="Guo B."/>
            <person name="Wei J."/>
            <person name="Xu J."/>
            <person name="St-Pierre B."/>
            <person name="Chen S."/>
            <person name="Sun C."/>
        </authorList>
    </citation>
    <scope>NUCLEOTIDE SEQUENCE [LARGE SCALE GENOMIC DNA]</scope>
</reference>
<dbReference type="Proteomes" id="UP001060085">
    <property type="component" value="Linkage Group LG01"/>
</dbReference>
<evidence type="ECO:0000313" key="2">
    <source>
        <dbReference type="Proteomes" id="UP001060085"/>
    </source>
</evidence>
<dbReference type="EMBL" id="CM044701">
    <property type="protein sequence ID" value="KAI5682791.1"/>
    <property type="molecule type" value="Genomic_DNA"/>
</dbReference>
<proteinExistence type="predicted"/>
<gene>
    <name evidence="1" type="ORF">M9H77_04019</name>
</gene>
<comment type="caution">
    <text evidence="1">The sequence shown here is derived from an EMBL/GenBank/DDBJ whole genome shotgun (WGS) entry which is preliminary data.</text>
</comment>